<feature type="region of interest" description="Disordered" evidence="1">
    <location>
        <begin position="229"/>
        <end position="259"/>
    </location>
</feature>
<name>A0AA40A161_9PEZI</name>
<reference evidence="3" key="1">
    <citation type="submission" date="2023-06" db="EMBL/GenBank/DDBJ databases">
        <title>Genome-scale phylogeny and comparative genomics of the fungal order Sordariales.</title>
        <authorList>
            <consortium name="Lawrence Berkeley National Laboratory"/>
            <person name="Hensen N."/>
            <person name="Bonometti L."/>
            <person name="Westerberg I."/>
            <person name="Brannstrom I.O."/>
            <person name="Guillou S."/>
            <person name="Cros-Aarteil S."/>
            <person name="Calhoun S."/>
            <person name="Haridas S."/>
            <person name="Kuo A."/>
            <person name="Mondo S."/>
            <person name="Pangilinan J."/>
            <person name="Riley R."/>
            <person name="Labutti K."/>
            <person name="Andreopoulos B."/>
            <person name="Lipzen A."/>
            <person name="Chen C."/>
            <person name="Yanf M."/>
            <person name="Daum C."/>
            <person name="Ng V."/>
            <person name="Clum A."/>
            <person name="Steindorff A."/>
            <person name="Ohm R."/>
            <person name="Martin F."/>
            <person name="Silar P."/>
            <person name="Natvig D."/>
            <person name="Lalanne C."/>
            <person name="Gautier V."/>
            <person name="Ament-Velasquez S.L."/>
            <person name="Kruys A."/>
            <person name="Hutchinson M.I."/>
            <person name="Powell A.J."/>
            <person name="Barry K."/>
            <person name="Miller A.N."/>
            <person name="Grigoriev I.V."/>
            <person name="Debuchy R."/>
            <person name="Gladieux P."/>
            <person name="Thoren M.H."/>
            <person name="Johannesson H."/>
        </authorList>
    </citation>
    <scope>NUCLEOTIDE SEQUENCE</scope>
    <source>
        <strain evidence="3">SMH4607-1</strain>
    </source>
</reference>
<gene>
    <name evidence="3" type="ORF">B0H67DRAFT_670284</name>
</gene>
<organism evidence="3 4">
    <name type="scientific">Lasiosphaeris hirsuta</name>
    <dbReference type="NCBI Taxonomy" id="260670"/>
    <lineage>
        <taxon>Eukaryota</taxon>
        <taxon>Fungi</taxon>
        <taxon>Dikarya</taxon>
        <taxon>Ascomycota</taxon>
        <taxon>Pezizomycotina</taxon>
        <taxon>Sordariomycetes</taxon>
        <taxon>Sordariomycetidae</taxon>
        <taxon>Sordariales</taxon>
        <taxon>Lasiosphaeriaceae</taxon>
        <taxon>Lasiosphaeris</taxon>
    </lineage>
</organism>
<sequence length="426" mass="44364">MLLPTIFLVAVAWVRLALAVGARDPNHDGGCQCAAVDYADAGSYLVDANNDGNFSYASEFSDPDDNEYDCSAISPGPGQSVQISECDMPYYDMKSGTWQIYIKLPSNITVTRTFFLTVGAASTVVTTLTVQITPTVIIGITSILPAETIKTTAHEVQTTTLAGALVTTPCVAPSTQTTTTRLPAITIVHTQTVVELTTDGKVTSSTVTTSIVTASCSYSSKNWWTTSKTTTAKTTSSTKKTSSTLKTTAKTTSKTTSIPKPTSTAAGGYTFTLSNSACSLNFQSVGGWRGGGLGGARTGPPAWITSAWAGGVPPFLTAGGALPSWVSCAAIKTRRAVAVPKVMAPKTSTVTQTTYTATKVTTSFVAARTVTAVVVETERVTITAAPTTVCVEPGAVVETFTQLGPVLTRITLVTSVSHVTETVFIA</sequence>
<dbReference type="AlphaFoldDB" id="A0AA40A161"/>
<dbReference type="EMBL" id="JAUKUA010000006">
    <property type="protein sequence ID" value="KAK0707350.1"/>
    <property type="molecule type" value="Genomic_DNA"/>
</dbReference>
<evidence type="ECO:0000256" key="1">
    <source>
        <dbReference type="SAM" id="MobiDB-lite"/>
    </source>
</evidence>
<accession>A0AA40A161</accession>
<keyword evidence="2" id="KW-0732">Signal</keyword>
<evidence type="ECO:0000313" key="4">
    <source>
        <dbReference type="Proteomes" id="UP001172102"/>
    </source>
</evidence>
<feature type="signal peptide" evidence="2">
    <location>
        <begin position="1"/>
        <end position="19"/>
    </location>
</feature>
<keyword evidence="4" id="KW-1185">Reference proteome</keyword>
<protein>
    <submittedName>
        <fullName evidence="3">Uncharacterized protein</fullName>
    </submittedName>
</protein>
<proteinExistence type="predicted"/>
<dbReference type="Proteomes" id="UP001172102">
    <property type="component" value="Unassembled WGS sequence"/>
</dbReference>
<evidence type="ECO:0000313" key="3">
    <source>
        <dbReference type="EMBL" id="KAK0707350.1"/>
    </source>
</evidence>
<comment type="caution">
    <text evidence="3">The sequence shown here is derived from an EMBL/GenBank/DDBJ whole genome shotgun (WGS) entry which is preliminary data.</text>
</comment>
<evidence type="ECO:0000256" key="2">
    <source>
        <dbReference type="SAM" id="SignalP"/>
    </source>
</evidence>
<feature type="chain" id="PRO_5041409648" evidence="2">
    <location>
        <begin position="20"/>
        <end position="426"/>
    </location>
</feature>